<organism evidence="2 3">
    <name type="scientific">Racocetra fulgida</name>
    <dbReference type="NCBI Taxonomy" id="60492"/>
    <lineage>
        <taxon>Eukaryota</taxon>
        <taxon>Fungi</taxon>
        <taxon>Fungi incertae sedis</taxon>
        <taxon>Mucoromycota</taxon>
        <taxon>Glomeromycotina</taxon>
        <taxon>Glomeromycetes</taxon>
        <taxon>Diversisporales</taxon>
        <taxon>Gigasporaceae</taxon>
        <taxon>Racocetra</taxon>
    </lineage>
</organism>
<comment type="caution">
    <text evidence="2">The sequence shown here is derived from an EMBL/GenBank/DDBJ whole genome shotgun (WGS) entry which is preliminary data.</text>
</comment>
<dbReference type="SUPFAM" id="SSF54695">
    <property type="entry name" value="POZ domain"/>
    <property type="match status" value="1"/>
</dbReference>
<keyword evidence="3" id="KW-1185">Reference proteome</keyword>
<feature type="non-terminal residue" evidence="2">
    <location>
        <position position="1"/>
    </location>
</feature>
<dbReference type="PROSITE" id="PS50097">
    <property type="entry name" value="BTB"/>
    <property type="match status" value="1"/>
</dbReference>
<dbReference type="InterPro" id="IPR000210">
    <property type="entry name" value="BTB/POZ_dom"/>
</dbReference>
<dbReference type="OrthoDB" id="2367075at2759"/>
<sequence>SLQENGEQSSNITPKEYKVHRYVLSQQSDYFKVLFESSRNFIEHKENAVVIRLKDPFNVFPHILHLSFISAQEIYTLYLDAIENEFEEVIPDWLLAIAFDELWEIDNDVMSSVRLDRVLKCDCVKLKNEDQKFSVIRKIVADFCGTEEYDETFEEKWNKMALKVAMPFPDILEESEESSEE</sequence>
<dbReference type="Proteomes" id="UP000789396">
    <property type="component" value="Unassembled WGS sequence"/>
</dbReference>
<reference evidence="2" key="1">
    <citation type="submission" date="2021-06" db="EMBL/GenBank/DDBJ databases">
        <authorList>
            <person name="Kallberg Y."/>
            <person name="Tangrot J."/>
            <person name="Rosling A."/>
        </authorList>
    </citation>
    <scope>NUCLEOTIDE SEQUENCE</scope>
    <source>
        <strain evidence="2">IN212</strain>
    </source>
</reference>
<feature type="non-terminal residue" evidence="2">
    <location>
        <position position="181"/>
    </location>
</feature>
<dbReference type="AlphaFoldDB" id="A0A9N9P5X5"/>
<dbReference type="Gene3D" id="3.30.710.10">
    <property type="entry name" value="Potassium Channel Kv1.1, Chain A"/>
    <property type="match status" value="1"/>
</dbReference>
<evidence type="ECO:0000313" key="2">
    <source>
        <dbReference type="EMBL" id="CAG8807052.1"/>
    </source>
</evidence>
<gene>
    <name evidence="2" type="ORF">RFULGI_LOCUS18342</name>
</gene>
<feature type="domain" description="BTB" evidence="1">
    <location>
        <begin position="1"/>
        <end position="76"/>
    </location>
</feature>
<proteinExistence type="predicted"/>
<evidence type="ECO:0000313" key="3">
    <source>
        <dbReference type="Proteomes" id="UP000789396"/>
    </source>
</evidence>
<dbReference type="EMBL" id="CAJVPZ010079535">
    <property type="protein sequence ID" value="CAG8807052.1"/>
    <property type="molecule type" value="Genomic_DNA"/>
</dbReference>
<protein>
    <submittedName>
        <fullName evidence="2">1514_t:CDS:1</fullName>
    </submittedName>
</protein>
<dbReference type="Pfam" id="PF00651">
    <property type="entry name" value="BTB"/>
    <property type="match status" value="1"/>
</dbReference>
<name>A0A9N9P5X5_9GLOM</name>
<dbReference type="InterPro" id="IPR011333">
    <property type="entry name" value="SKP1/BTB/POZ_sf"/>
</dbReference>
<accession>A0A9N9P5X5</accession>
<evidence type="ECO:0000259" key="1">
    <source>
        <dbReference type="PROSITE" id="PS50097"/>
    </source>
</evidence>